<keyword evidence="1" id="KW-0238">DNA-binding</keyword>
<accession>X1PTA1</accession>
<protein>
    <recommendedName>
        <fullName evidence="2">Core-binding (CB) domain-containing protein</fullName>
    </recommendedName>
</protein>
<reference evidence="3" key="1">
    <citation type="journal article" date="2014" name="Front. Microbiol.">
        <title>High frequency of phylogenetically diverse reductive dehalogenase-homologous genes in deep subseafloor sedimentary metagenomes.</title>
        <authorList>
            <person name="Kawai M."/>
            <person name="Futagami T."/>
            <person name="Toyoda A."/>
            <person name="Takaki Y."/>
            <person name="Nishi S."/>
            <person name="Hori S."/>
            <person name="Arai W."/>
            <person name="Tsubouchi T."/>
            <person name="Morono Y."/>
            <person name="Uchiyama I."/>
            <person name="Ito T."/>
            <person name="Fujiyama A."/>
            <person name="Inagaki F."/>
            <person name="Takami H."/>
        </authorList>
    </citation>
    <scope>NUCLEOTIDE SEQUENCE</scope>
    <source>
        <strain evidence="3">Expedition CK06-06</strain>
    </source>
</reference>
<dbReference type="GO" id="GO:0015074">
    <property type="term" value="P:DNA integration"/>
    <property type="evidence" value="ECO:0007669"/>
    <property type="project" value="InterPro"/>
</dbReference>
<dbReference type="InterPro" id="IPR044068">
    <property type="entry name" value="CB"/>
</dbReference>
<gene>
    <name evidence="3" type="ORF">S06H3_46616</name>
</gene>
<dbReference type="InterPro" id="IPR004107">
    <property type="entry name" value="Integrase_SAM-like_N"/>
</dbReference>
<comment type="caution">
    <text evidence="3">The sequence shown here is derived from an EMBL/GenBank/DDBJ whole genome shotgun (WGS) entry which is preliminary data.</text>
</comment>
<dbReference type="AlphaFoldDB" id="X1PTA1"/>
<dbReference type="EMBL" id="BARV01029203">
    <property type="protein sequence ID" value="GAI42325.1"/>
    <property type="molecule type" value="Genomic_DNA"/>
</dbReference>
<dbReference type="Gene3D" id="1.10.150.130">
    <property type="match status" value="1"/>
</dbReference>
<evidence type="ECO:0000256" key="1">
    <source>
        <dbReference type="ARBA" id="ARBA00023125"/>
    </source>
</evidence>
<feature type="domain" description="Core-binding (CB)" evidence="2">
    <location>
        <begin position="1"/>
        <end position="72"/>
    </location>
</feature>
<name>X1PTA1_9ZZZZ</name>
<proteinExistence type="predicted"/>
<sequence>MADFPRKAESTKDNRGYVLGEFEAFLGKKRRLEDITQGDVERWMKHLTAEKIEPSSRNRYLGIAKQFCKWWRDELPIPVERDELRAMLQRQRELGHIIDRV</sequence>
<dbReference type="SUPFAM" id="SSF56349">
    <property type="entry name" value="DNA breaking-rejoining enzymes"/>
    <property type="match status" value="1"/>
</dbReference>
<organism evidence="3">
    <name type="scientific">marine sediment metagenome</name>
    <dbReference type="NCBI Taxonomy" id="412755"/>
    <lineage>
        <taxon>unclassified sequences</taxon>
        <taxon>metagenomes</taxon>
        <taxon>ecological metagenomes</taxon>
    </lineage>
</organism>
<feature type="non-terminal residue" evidence="3">
    <location>
        <position position="101"/>
    </location>
</feature>
<dbReference type="PROSITE" id="PS51900">
    <property type="entry name" value="CB"/>
    <property type="match status" value="1"/>
</dbReference>
<dbReference type="InterPro" id="IPR010998">
    <property type="entry name" value="Integrase_recombinase_N"/>
</dbReference>
<evidence type="ECO:0000313" key="3">
    <source>
        <dbReference type="EMBL" id="GAI42325.1"/>
    </source>
</evidence>
<dbReference type="InterPro" id="IPR011010">
    <property type="entry name" value="DNA_brk_join_enz"/>
</dbReference>
<dbReference type="Pfam" id="PF02899">
    <property type="entry name" value="Phage_int_SAM_1"/>
    <property type="match status" value="1"/>
</dbReference>
<evidence type="ECO:0000259" key="2">
    <source>
        <dbReference type="PROSITE" id="PS51900"/>
    </source>
</evidence>
<dbReference type="GO" id="GO:0003677">
    <property type="term" value="F:DNA binding"/>
    <property type="evidence" value="ECO:0007669"/>
    <property type="project" value="UniProtKB-KW"/>
</dbReference>